<organism evidence="3 4">
    <name type="scientific">Chiloscyllium punctatum</name>
    <name type="common">Brownbanded bambooshark</name>
    <name type="synonym">Hemiscyllium punctatum</name>
    <dbReference type="NCBI Taxonomy" id="137246"/>
    <lineage>
        <taxon>Eukaryota</taxon>
        <taxon>Metazoa</taxon>
        <taxon>Chordata</taxon>
        <taxon>Craniata</taxon>
        <taxon>Vertebrata</taxon>
        <taxon>Chondrichthyes</taxon>
        <taxon>Elasmobranchii</taxon>
        <taxon>Galeomorphii</taxon>
        <taxon>Galeoidea</taxon>
        <taxon>Orectolobiformes</taxon>
        <taxon>Hemiscylliidae</taxon>
        <taxon>Chiloscyllium</taxon>
    </lineage>
</organism>
<dbReference type="SUPFAM" id="SSF55486">
    <property type="entry name" value="Metalloproteases ('zincins'), catalytic domain"/>
    <property type="match status" value="1"/>
</dbReference>
<dbReference type="GO" id="GO:0006508">
    <property type="term" value="P:proteolysis"/>
    <property type="evidence" value="ECO:0007669"/>
    <property type="project" value="InterPro"/>
</dbReference>
<dbReference type="GO" id="GO:0004222">
    <property type="term" value="F:metalloendopeptidase activity"/>
    <property type="evidence" value="ECO:0007669"/>
    <property type="project" value="InterPro"/>
</dbReference>
<protein>
    <recommendedName>
        <fullName evidence="2">Peptidase M12B domain-containing protein</fullName>
    </recommendedName>
</protein>
<dbReference type="Proteomes" id="UP000287033">
    <property type="component" value="Unassembled WGS sequence"/>
</dbReference>
<keyword evidence="1" id="KW-0479">Metal-binding</keyword>
<dbReference type="AlphaFoldDB" id="A0A401TE74"/>
<dbReference type="Pfam" id="PF01421">
    <property type="entry name" value="Reprolysin"/>
    <property type="match status" value="1"/>
</dbReference>
<reference evidence="3 4" key="1">
    <citation type="journal article" date="2018" name="Nat. Ecol. Evol.">
        <title>Shark genomes provide insights into elasmobranch evolution and the origin of vertebrates.</title>
        <authorList>
            <person name="Hara Y"/>
            <person name="Yamaguchi K"/>
            <person name="Onimaru K"/>
            <person name="Kadota M"/>
            <person name="Koyanagi M"/>
            <person name="Keeley SD"/>
            <person name="Tatsumi K"/>
            <person name="Tanaka K"/>
            <person name="Motone F"/>
            <person name="Kageyama Y"/>
            <person name="Nozu R"/>
            <person name="Adachi N"/>
            <person name="Nishimura O"/>
            <person name="Nakagawa R"/>
            <person name="Tanegashima C"/>
            <person name="Kiyatake I"/>
            <person name="Matsumoto R"/>
            <person name="Murakumo K"/>
            <person name="Nishida K"/>
            <person name="Terakita A"/>
            <person name="Kuratani S"/>
            <person name="Sato K"/>
            <person name="Hyodo S Kuraku.S."/>
        </authorList>
    </citation>
    <scope>NUCLEOTIDE SEQUENCE [LARGE SCALE GENOMIC DNA]</scope>
</reference>
<comment type="caution">
    <text evidence="3">The sequence shown here is derived from an EMBL/GenBank/DDBJ whole genome shotgun (WGS) entry which is preliminary data.</text>
</comment>
<evidence type="ECO:0000259" key="2">
    <source>
        <dbReference type="PROSITE" id="PS50215"/>
    </source>
</evidence>
<dbReference type="Gene3D" id="3.40.390.10">
    <property type="entry name" value="Collagenase (Catalytic Domain)"/>
    <property type="match status" value="1"/>
</dbReference>
<dbReference type="PANTHER" id="PTHR11905">
    <property type="entry name" value="ADAM A DISINTEGRIN AND METALLOPROTEASE DOMAIN"/>
    <property type="match status" value="1"/>
</dbReference>
<evidence type="ECO:0000256" key="1">
    <source>
        <dbReference type="PROSITE-ProRule" id="PRU00276"/>
    </source>
</evidence>
<feature type="binding site" evidence="1">
    <location>
        <position position="15"/>
    </location>
    <ligand>
        <name>Zn(2+)</name>
        <dbReference type="ChEBI" id="CHEBI:29105"/>
        <note>catalytic</note>
    </ligand>
</feature>
<dbReference type="OrthoDB" id="5951731at2759"/>
<dbReference type="InterPro" id="IPR024079">
    <property type="entry name" value="MetalloPept_cat_dom_sf"/>
</dbReference>
<feature type="binding site" evidence="1">
    <location>
        <position position="19"/>
    </location>
    <ligand>
        <name>Zn(2+)</name>
        <dbReference type="ChEBI" id="CHEBI:29105"/>
        <note>catalytic</note>
    </ligand>
</feature>
<name>A0A401TE74_CHIPU</name>
<keyword evidence="4" id="KW-1185">Reference proteome</keyword>
<feature type="domain" description="Peptidase M12B" evidence="2">
    <location>
        <begin position="1"/>
        <end position="48"/>
    </location>
</feature>
<feature type="active site" evidence="1">
    <location>
        <position position="16"/>
    </location>
</feature>
<gene>
    <name evidence="3" type="ORF">chiPu_0024651</name>
</gene>
<accession>A0A401TE74</accession>
<feature type="non-terminal residue" evidence="3">
    <location>
        <position position="1"/>
    </location>
</feature>
<dbReference type="InterPro" id="IPR001590">
    <property type="entry name" value="Peptidase_M12B"/>
</dbReference>
<evidence type="ECO:0000313" key="4">
    <source>
        <dbReference type="Proteomes" id="UP000287033"/>
    </source>
</evidence>
<comment type="caution">
    <text evidence="1">Lacks conserved residue(s) required for the propagation of feature annotation.</text>
</comment>
<dbReference type="PROSITE" id="PS50215">
    <property type="entry name" value="ADAM_MEPRO"/>
    <property type="match status" value="1"/>
</dbReference>
<dbReference type="GO" id="GO:0046872">
    <property type="term" value="F:metal ion binding"/>
    <property type="evidence" value="ECO:0007669"/>
    <property type="project" value="UniProtKB-KW"/>
</dbReference>
<evidence type="ECO:0000313" key="3">
    <source>
        <dbReference type="EMBL" id="GCC40954.1"/>
    </source>
</evidence>
<keyword evidence="1" id="KW-0862">Zinc</keyword>
<sequence length="48" mass="4986">DSQPSFLAAAATVAHELGHNLGLTHDTEERGCICADETAGCIMETELG</sequence>
<dbReference type="PANTHER" id="PTHR11905:SF159">
    <property type="entry name" value="ADAM METALLOPROTEASE"/>
    <property type="match status" value="1"/>
</dbReference>
<dbReference type="STRING" id="137246.A0A401TE74"/>
<feature type="binding site" evidence="1">
    <location>
        <position position="25"/>
    </location>
    <ligand>
        <name>Zn(2+)</name>
        <dbReference type="ChEBI" id="CHEBI:29105"/>
        <note>catalytic</note>
    </ligand>
</feature>
<dbReference type="EMBL" id="BEZZ01043509">
    <property type="protein sequence ID" value="GCC40954.1"/>
    <property type="molecule type" value="Genomic_DNA"/>
</dbReference>
<proteinExistence type="predicted"/>